<organism evidence="4 5">
    <name type="scientific">Chlamydomonas incerta</name>
    <dbReference type="NCBI Taxonomy" id="51695"/>
    <lineage>
        <taxon>Eukaryota</taxon>
        <taxon>Viridiplantae</taxon>
        <taxon>Chlorophyta</taxon>
        <taxon>core chlorophytes</taxon>
        <taxon>Chlorophyceae</taxon>
        <taxon>CS clade</taxon>
        <taxon>Chlamydomonadales</taxon>
        <taxon>Chlamydomonadaceae</taxon>
        <taxon>Chlamydomonas</taxon>
    </lineage>
</organism>
<dbReference type="SUPFAM" id="SSF53474">
    <property type="entry name" value="alpha/beta-Hydrolases"/>
    <property type="match status" value="1"/>
</dbReference>
<keyword evidence="1" id="KW-0378">Hydrolase</keyword>
<feature type="compositionally biased region" description="Low complexity" evidence="2">
    <location>
        <begin position="215"/>
        <end position="224"/>
    </location>
</feature>
<dbReference type="GO" id="GO:0004553">
    <property type="term" value="F:hydrolase activity, hydrolyzing O-glycosyl compounds"/>
    <property type="evidence" value="ECO:0007669"/>
    <property type="project" value="TreeGrafter"/>
</dbReference>
<dbReference type="Gene3D" id="3.40.50.1820">
    <property type="entry name" value="alpha/beta hydrolase"/>
    <property type="match status" value="1"/>
</dbReference>
<accession>A0A835W7V5</accession>
<evidence type="ECO:0000259" key="3">
    <source>
        <dbReference type="Pfam" id="PF12146"/>
    </source>
</evidence>
<proteinExistence type="predicted"/>
<dbReference type="InterPro" id="IPR029058">
    <property type="entry name" value="AB_hydrolase_fold"/>
</dbReference>
<evidence type="ECO:0000256" key="2">
    <source>
        <dbReference type="SAM" id="MobiDB-lite"/>
    </source>
</evidence>
<protein>
    <recommendedName>
        <fullName evidence="3">Serine aminopeptidase S33 domain-containing protein</fullName>
    </recommendedName>
</protein>
<dbReference type="InterPro" id="IPR052382">
    <property type="entry name" value="ABHD10_acyl-thioesterase"/>
</dbReference>
<feature type="region of interest" description="Disordered" evidence="2">
    <location>
        <begin position="203"/>
        <end position="226"/>
    </location>
</feature>
<sequence length="510" mass="51412">MPASAAAGAAPGAAAAAASHVTCAPPQLEDLPLRFLSRHPTAPRLHQAGPSNGSGGGGAAEQQEAWRIAYRHWLPPPPPPPPQEEATGVAAGPSSGSEEGAQQQPHTCVLFCNGLKSEMTGSKVRCALQEAAAAGCEFLCFDYSGFGASTGRAFESCGLTDWIEDAEALLREVVVAPRVMLLGSSIGGWVALRVAQRSETCRPAAADTRHGRSSGGSSQPGRASCSSSGPRIAGLLLVAPAVDLSELRWAALTQQQRDTVTAAAAGAGGSTAAGVAGGGGGGGLVSLGSQYQMRGGDWVGAAYFTQGRQHLLLTLPWGSAAGLCGVQQRQQQQGQGQEPQQLGLVAAAGVDVAWRRPLAVPVPVAGPVLIMAGSRDEVVPLALVRALAEGISASAAAAASSLAAAANLAAAQRAAPHLGEAKRGRQQCGQDHVVMADGAAADEGAPGDGQPREGARPRAVALVTPATMAAGCELHVVEGGDHRLSDTAGLEVLRTLLGRLLPASPGRISC</sequence>
<name>A0A835W7V5_CHLIN</name>
<gene>
    <name evidence="4" type="ORF">HXX76_002817</name>
</gene>
<reference evidence="4" key="1">
    <citation type="journal article" date="2020" name="bioRxiv">
        <title>Comparative genomics of Chlamydomonas.</title>
        <authorList>
            <person name="Craig R.J."/>
            <person name="Hasan A.R."/>
            <person name="Ness R.W."/>
            <person name="Keightley P.D."/>
        </authorList>
    </citation>
    <scope>NUCLEOTIDE SEQUENCE</scope>
    <source>
        <strain evidence="4">SAG 7.73</strain>
    </source>
</reference>
<dbReference type="PANTHER" id="PTHR16138">
    <property type="entry name" value="MYCOPHENOLIC ACID ACYL-GLUCURONIDE ESTERASE, MITOCHONDRIAL"/>
    <property type="match status" value="1"/>
</dbReference>
<evidence type="ECO:0000313" key="5">
    <source>
        <dbReference type="Proteomes" id="UP000650467"/>
    </source>
</evidence>
<dbReference type="Proteomes" id="UP000650467">
    <property type="component" value="Unassembled WGS sequence"/>
</dbReference>
<dbReference type="OrthoDB" id="408373at2759"/>
<dbReference type="PANTHER" id="PTHR16138:SF7">
    <property type="entry name" value="PALMITOYL-PROTEIN THIOESTERASE ABHD10, MITOCHONDRIAL"/>
    <property type="match status" value="1"/>
</dbReference>
<dbReference type="Pfam" id="PF12146">
    <property type="entry name" value="Hydrolase_4"/>
    <property type="match status" value="1"/>
</dbReference>
<dbReference type="EMBL" id="JAEHOC010000004">
    <property type="protein sequence ID" value="KAG2442735.1"/>
    <property type="molecule type" value="Genomic_DNA"/>
</dbReference>
<comment type="caution">
    <text evidence="4">The sequence shown here is derived from an EMBL/GenBank/DDBJ whole genome shotgun (WGS) entry which is preliminary data.</text>
</comment>
<feature type="compositionally biased region" description="Pro residues" evidence="2">
    <location>
        <begin position="74"/>
        <end position="83"/>
    </location>
</feature>
<feature type="region of interest" description="Disordered" evidence="2">
    <location>
        <begin position="42"/>
        <end position="102"/>
    </location>
</feature>
<feature type="domain" description="Serine aminopeptidase S33" evidence="3">
    <location>
        <begin position="103"/>
        <end position="199"/>
    </location>
</feature>
<evidence type="ECO:0000313" key="4">
    <source>
        <dbReference type="EMBL" id="KAG2442735.1"/>
    </source>
</evidence>
<dbReference type="AlphaFoldDB" id="A0A835W7V5"/>
<dbReference type="InterPro" id="IPR022742">
    <property type="entry name" value="Hydrolase_4"/>
</dbReference>
<evidence type="ECO:0000256" key="1">
    <source>
        <dbReference type="ARBA" id="ARBA00022801"/>
    </source>
</evidence>
<keyword evidence="5" id="KW-1185">Reference proteome</keyword>